<evidence type="ECO:0000313" key="3">
    <source>
        <dbReference type="Proteomes" id="UP000198785"/>
    </source>
</evidence>
<sequence>MKKTILFLITFLCFHLVEAQETTISGILKDKANGNPIRSASVNIKSSEHKIIAFKVSGADGSFNIKTNRDLTGAYIEVNHLGYKKKQIALETTISNLVVELEGQQILLEDVQVKSRPQVRRIGDTLSYNVGSFAKEEDRSIGEVISRLPGMEVSESGQIKYQGKDVSKMYIDGDDLLEDRYNLGTRTIPHKMVKDIQVLDNHEHLKVLKNKRFTDDVAINLVIKDEAKLKLTGQAKIGAGLPKQYDSEVNTILFNKKFKMLNVIQGNNVGRDLTGDLIGFNRNSTLARLGSTPTNNLLSLGTVSAPPIAKQHYFMNNSGTLNTNNLTNLQNNWQLKSNIQAIYDKNHLDFAGKTDYFTPQQTISFDERQHSDFRQFLAALRFSISKNVDKQFVENNFSFEYEREKGTSQILGNTTDLTASLSHHIRGITNQLQYVPQLKNGNIIQFDWFLNYGNKPQTLHISPGVFPNTFLQGEDYIATIQQFEVPTLFSRISTGYRFPKGKIKQYYSLGLSLEDQKLQSEISLNQNGTISVPSHDSTVNDLHWLRTQYTLGADYNWKRKRLETRLFLPISLQHTQFKDPNYQLNKGQNKILFNPSFQLKYRVAAEDDLSLSYSLSNSFGNIQDIYRGVVIKNYRTLSQNNTDINESKTHSTGLNYRWSRTINLLFANMGMNYSHTKRNAMVAQDINNSISQTILLPIANSISSFSANAGFDKYIFVLASTVKLNASYSFSNFNQLFNQEVLPFNNSTWSLRPQIEAKLWKKINLSYSGTLAWSNSEQKNNPSLNNKVFNLSQNIGLPFHPFQGAYLRISGRHLLTEQPNMEQINYFFVDTFLRFRSNKLKTDFELSLTNLANVKTFETYAISANQQTHNSYQLRGRMGIFKVIFNL</sequence>
<feature type="signal peptide" evidence="1">
    <location>
        <begin position="1"/>
        <end position="19"/>
    </location>
</feature>
<name>A0A1I6RB91_9SPHI</name>
<dbReference type="EMBL" id="FOZZ01000003">
    <property type="protein sequence ID" value="SFS61982.1"/>
    <property type="molecule type" value="Genomic_DNA"/>
</dbReference>
<dbReference type="SUPFAM" id="SSF56935">
    <property type="entry name" value="Porins"/>
    <property type="match status" value="1"/>
</dbReference>
<organism evidence="2 3">
    <name type="scientific">Sphingobacterium wenxiniae</name>
    <dbReference type="NCBI Taxonomy" id="683125"/>
    <lineage>
        <taxon>Bacteria</taxon>
        <taxon>Pseudomonadati</taxon>
        <taxon>Bacteroidota</taxon>
        <taxon>Sphingobacteriia</taxon>
        <taxon>Sphingobacteriales</taxon>
        <taxon>Sphingobacteriaceae</taxon>
        <taxon>Sphingobacterium</taxon>
    </lineage>
</organism>
<reference evidence="2 3" key="1">
    <citation type="submission" date="2016-10" db="EMBL/GenBank/DDBJ databases">
        <authorList>
            <person name="de Groot N.N."/>
        </authorList>
    </citation>
    <scope>NUCLEOTIDE SEQUENCE [LARGE SCALE GENOMIC DNA]</scope>
    <source>
        <strain evidence="2 3">DSM 22789</strain>
    </source>
</reference>
<evidence type="ECO:0008006" key="4">
    <source>
        <dbReference type="Google" id="ProtNLM"/>
    </source>
</evidence>
<evidence type="ECO:0000256" key="1">
    <source>
        <dbReference type="SAM" id="SignalP"/>
    </source>
</evidence>
<dbReference type="InterPro" id="IPR008969">
    <property type="entry name" value="CarboxyPept-like_regulatory"/>
</dbReference>
<dbReference type="SUPFAM" id="SSF49464">
    <property type="entry name" value="Carboxypeptidase regulatory domain-like"/>
    <property type="match status" value="1"/>
</dbReference>
<dbReference type="AlphaFoldDB" id="A0A1I6RB91"/>
<dbReference type="RefSeq" id="WP_093364524.1">
    <property type="nucleotide sequence ID" value="NZ_FOZZ01000003.1"/>
</dbReference>
<feature type="chain" id="PRO_5011533476" description="CarboxypepD_reg-like domain-containing protein" evidence="1">
    <location>
        <begin position="20"/>
        <end position="887"/>
    </location>
</feature>
<dbReference type="STRING" id="683125.SAMN05660206_103317"/>
<keyword evidence="1" id="KW-0732">Signal</keyword>
<dbReference type="OrthoDB" id="603275at2"/>
<proteinExistence type="predicted"/>
<accession>A0A1I6RB91</accession>
<dbReference type="Proteomes" id="UP000198785">
    <property type="component" value="Unassembled WGS sequence"/>
</dbReference>
<keyword evidence="3" id="KW-1185">Reference proteome</keyword>
<protein>
    <recommendedName>
        <fullName evidence="4">CarboxypepD_reg-like domain-containing protein</fullName>
    </recommendedName>
</protein>
<gene>
    <name evidence="2" type="ORF">SAMN05660206_103317</name>
</gene>
<evidence type="ECO:0000313" key="2">
    <source>
        <dbReference type="EMBL" id="SFS61982.1"/>
    </source>
</evidence>